<dbReference type="KEGG" id="lyd:D7I47_06165"/>
<reference evidence="3" key="1">
    <citation type="submission" date="2018-09" db="EMBL/GenBank/DDBJ databases">
        <title>Genome sequencing of strain 2DFWR-13.</title>
        <authorList>
            <person name="Heo J."/>
            <person name="Kim S.-J."/>
            <person name="Kwon S.-W."/>
        </authorList>
    </citation>
    <scope>NUCLEOTIDE SEQUENCE [LARGE SCALE GENOMIC DNA]</scope>
    <source>
        <strain evidence="3">2DFWR-13</strain>
    </source>
</reference>
<dbReference type="Proteomes" id="UP000278886">
    <property type="component" value="Chromosome"/>
</dbReference>
<dbReference type="SUPFAM" id="SSF53474">
    <property type="entry name" value="alpha/beta-Hydrolases"/>
    <property type="match status" value="1"/>
</dbReference>
<dbReference type="Pfam" id="PF12697">
    <property type="entry name" value="Abhydrolase_6"/>
    <property type="match status" value="1"/>
</dbReference>
<dbReference type="AlphaFoldDB" id="A0A387B9P5"/>
<feature type="domain" description="AB hydrolase-1" evidence="1">
    <location>
        <begin position="22"/>
        <end position="234"/>
    </location>
</feature>
<evidence type="ECO:0000313" key="3">
    <source>
        <dbReference type="Proteomes" id="UP000278886"/>
    </source>
</evidence>
<dbReference type="EMBL" id="CP032630">
    <property type="protein sequence ID" value="AYF97885.1"/>
    <property type="molecule type" value="Genomic_DNA"/>
</dbReference>
<evidence type="ECO:0000313" key="2">
    <source>
        <dbReference type="EMBL" id="AYF97885.1"/>
    </source>
</evidence>
<dbReference type="InterPro" id="IPR000073">
    <property type="entry name" value="AB_hydrolase_1"/>
</dbReference>
<organism evidence="2 3">
    <name type="scientific">Protaetiibacter intestinalis</name>
    <dbReference type="NCBI Taxonomy" id="2419774"/>
    <lineage>
        <taxon>Bacteria</taxon>
        <taxon>Bacillati</taxon>
        <taxon>Actinomycetota</taxon>
        <taxon>Actinomycetes</taxon>
        <taxon>Micrococcales</taxon>
        <taxon>Microbacteriaceae</taxon>
        <taxon>Protaetiibacter</taxon>
    </lineage>
</organism>
<dbReference type="PRINTS" id="PR00111">
    <property type="entry name" value="ABHYDROLASE"/>
</dbReference>
<keyword evidence="3" id="KW-1185">Reference proteome</keyword>
<gene>
    <name evidence="2" type="ORF">D7I47_06165</name>
</gene>
<dbReference type="InterPro" id="IPR050471">
    <property type="entry name" value="AB_hydrolase"/>
</dbReference>
<dbReference type="OrthoDB" id="4481859at2"/>
<evidence type="ECO:0000259" key="1">
    <source>
        <dbReference type="Pfam" id="PF12697"/>
    </source>
</evidence>
<protein>
    <submittedName>
        <fullName evidence="2">Alpha/beta hydrolase</fullName>
    </submittedName>
</protein>
<name>A0A387B9P5_9MICO</name>
<dbReference type="PANTHER" id="PTHR43433:SF5">
    <property type="entry name" value="AB HYDROLASE-1 DOMAIN-CONTAINING PROTEIN"/>
    <property type="match status" value="1"/>
</dbReference>
<dbReference type="InterPro" id="IPR029058">
    <property type="entry name" value="AB_hydrolase_fold"/>
</dbReference>
<dbReference type="PANTHER" id="PTHR43433">
    <property type="entry name" value="HYDROLASE, ALPHA/BETA FOLD FAMILY PROTEIN"/>
    <property type="match status" value="1"/>
</dbReference>
<proteinExistence type="predicted"/>
<dbReference type="RefSeq" id="WP_120762233.1">
    <property type="nucleotide sequence ID" value="NZ_CP032630.1"/>
</dbReference>
<dbReference type="GO" id="GO:0016787">
    <property type="term" value="F:hydrolase activity"/>
    <property type="evidence" value="ECO:0007669"/>
    <property type="project" value="UniProtKB-KW"/>
</dbReference>
<keyword evidence="2" id="KW-0378">Hydrolase</keyword>
<sequence>MPYLRVGPETIYHEVHGTGEPLLLLHGGYCSLENMRPLGGLLAERYEVHAPERAGHGRTPDREGPYGYGRMLEETVAYLDAVGLDSVHVVGFSDGGILALLLALEHPGRVRRIVPISANIHTDAFVPEDYPHETVPQAAHERLDREYAELSPDGAEHGAVVLEKLLAMWTAEPDIPVASLAGIRVPTLVMAGEHDAIRRDHSELIASSIPGARLVVVPGTTHMLVSERPDAVAAEALGFLSAGG</sequence>
<dbReference type="Gene3D" id="3.40.50.1820">
    <property type="entry name" value="alpha/beta hydrolase"/>
    <property type="match status" value="1"/>
</dbReference>
<accession>A0A387B9P5</accession>